<feature type="transmembrane region" description="Helical" evidence="8">
    <location>
        <begin position="402"/>
        <end position="427"/>
    </location>
</feature>
<evidence type="ECO:0000313" key="11">
    <source>
        <dbReference type="EMBL" id="CAE6911503.1"/>
    </source>
</evidence>
<reference evidence="11" key="1">
    <citation type="submission" date="2021-02" db="EMBL/GenBank/DDBJ databases">
        <authorList>
            <person name="Vanwijnsberghe S."/>
        </authorList>
    </citation>
    <scope>NUCLEOTIDE SEQUENCE</scope>
    <source>
        <strain evidence="11">R-70211</strain>
    </source>
</reference>
<accession>A0A9N8QX46</accession>
<feature type="transmembrane region" description="Helical" evidence="8">
    <location>
        <begin position="573"/>
        <end position="596"/>
    </location>
</feature>
<keyword evidence="5 8" id="KW-1133">Transmembrane helix</keyword>
<feature type="transmembrane region" description="Helical" evidence="8">
    <location>
        <begin position="331"/>
        <end position="348"/>
    </location>
</feature>
<dbReference type="PANTHER" id="PTHR30460:SF0">
    <property type="entry name" value="MODERATE CONDUCTANCE MECHANOSENSITIVE CHANNEL YBIO"/>
    <property type="match status" value="1"/>
</dbReference>
<dbReference type="Pfam" id="PF00924">
    <property type="entry name" value="MS_channel_2nd"/>
    <property type="match status" value="1"/>
</dbReference>
<dbReference type="SUPFAM" id="SSF50182">
    <property type="entry name" value="Sm-like ribonucleoproteins"/>
    <property type="match status" value="1"/>
</dbReference>
<evidence type="ECO:0000256" key="4">
    <source>
        <dbReference type="ARBA" id="ARBA00022692"/>
    </source>
</evidence>
<evidence type="ECO:0000256" key="7">
    <source>
        <dbReference type="SAM" id="MobiDB-lite"/>
    </source>
</evidence>
<dbReference type="Gene3D" id="1.10.287.1260">
    <property type="match status" value="1"/>
</dbReference>
<proteinExistence type="inferred from homology"/>
<gene>
    <name evidence="11" type="ORF">R70211_03941</name>
</gene>
<dbReference type="InterPro" id="IPR006685">
    <property type="entry name" value="MscS_channel_2nd"/>
</dbReference>
<feature type="transmembrane region" description="Helical" evidence="8">
    <location>
        <begin position="522"/>
        <end position="543"/>
    </location>
</feature>
<evidence type="ECO:0000256" key="6">
    <source>
        <dbReference type="ARBA" id="ARBA00023136"/>
    </source>
</evidence>
<dbReference type="InterPro" id="IPR010920">
    <property type="entry name" value="LSM_dom_sf"/>
</dbReference>
<organism evidence="11 12">
    <name type="scientific">Paraburkholderia domus</name>
    <dbReference type="NCBI Taxonomy" id="2793075"/>
    <lineage>
        <taxon>Bacteria</taxon>
        <taxon>Pseudomonadati</taxon>
        <taxon>Pseudomonadota</taxon>
        <taxon>Betaproteobacteria</taxon>
        <taxon>Burkholderiales</taxon>
        <taxon>Burkholderiaceae</taxon>
        <taxon>Paraburkholderia</taxon>
    </lineage>
</organism>
<dbReference type="Proteomes" id="UP000675121">
    <property type="component" value="Unassembled WGS sequence"/>
</dbReference>
<keyword evidence="12" id="KW-1185">Reference proteome</keyword>
<feature type="transmembrane region" description="Helical" evidence="8">
    <location>
        <begin position="602"/>
        <end position="631"/>
    </location>
</feature>
<evidence type="ECO:0008006" key="13">
    <source>
        <dbReference type="Google" id="ProtNLM"/>
    </source>
</evidence>
<feature type="transmembrane region" description="Helical" evidence="8">
    <location>
        <begin position="262"/>
        <end position="279"/>
    </location>
</feature>
<dbReference type="Pfam" id="PF21088">
    <property type="entry name" value="MS_channel_1st"/>
    <property type="match status" value="1"/>
</dbReference>
<sequence length="864" mass="92464">MQSCPLRRESGAAPSNGGQPATRAAFHFSFGHIECRAHIAAWLSAWTATVWLALILGIGWMPASALAAGATTPVIPALQSLINSATATPASAASGASAAEAASAPSPASQAELARSLDSVIATLDNDRQRTALVAQLKKLREVSQNVAPAAPAQPSPGLLGAIASGIASFESDVHQGRTPVRYWGGRFNAAGNELYTIISGQGHESFGRVVFSMIAMLAGWGACAGALIYLQHRLYRRFGILLGLNPNPTTRELLIFALRRVGPWIVAFLAALLFVRAMPDALGRTLGMVVAYAIVAGAVFSAICLIMFSLFGSGHRRVAVRLLIEHARRVLFVVGICAALGDAAVNYDVEHQLGSNLAALISTAANMTAAVLTGYFALAFRRPIAHLIRNRPYEQRSDHRAATDAFDVLASLWHVPVLVLATASVVATLGGSGSSENVLQISVVTALLLVLAFFLSAVVLRMTRPRSPRARRRSPYLSRLLRFCGTLLTLFIWLFFFELAARLWGVSLAEVVEENVAARGIAHAVTAIIATVFISWLLWILVDTAITEALNPGGPRTKSRNPSTRARTMLPLLRNVLLVSIMTIAGIVTAANLGINVTPLLAGAGVIGLAIGFGAQSLVTDLITGLFIIIEDTISVGDWIDVDGGHAGTVEHLSIRTVRLRDGQGAIHAIPFSQIKIVKNLSRDFAYAVFEVRMSFSTDVDQITHLIREVGADLMADFRYRREMLGPIEVWGLDRFDPNWMVVKGQIKTRPLQQWSVARAFNLRLKRKMDEAGIEIPVPQMRVYTSSKDSEGQPLPNDELPELGPHGHGHAQAETGASTRAAHAAVAMARDVSHEPRPAPPPTGQTAPIPPQIPTAGEASGKS</sequence>
<dbReference type="PANTHER" id="PTHR30460">
    <property type="entry name" value="MODERATE CONDUCTANCE MECHANOSENSITIVE CHANNEL YBIO"/>
    <property type="match status" value="1"/>
</dbReference>
<dbReference type="InterPro" id="IPR011014">
    <property type="entry name" value="MscS_channel_TM-2"/>
</dbReference>
<evidence type="ECO:0000313" key="12">
    <source>
        <dbReference type="Proteomes" id="UP000675121"/>
    </source>
</evidence>
<dbReference type="InterPro" id="IPR011066">
    <property type="entry name" value="MscS_channel_C_sf"/>
</dbReference>
<feature type="transmembrane region" description="Helical" evidence="8">
    <location>
        <begin position="481"/>
        <end position="502"/>
    </location>
</feature>
<dbReference type="SUPFAM" id="SSF82689">
    <property type="entry name" value="Mechanosensitive channel protein MscS (YggB), C-terminal domain"/>
    <property type="match status" value="1"/>
</dbReference>
<evidence type="ECO:0000256" key="1">
    <source>
        <dbReference type="ARBA" id="ARBA00004651"/>
    </source>
</evidence>
<feature type="transmembrane region" description="Helical" evidence="8">
    <location>
        <begin position="39"/>
        <end position="61"/>
    </location>
</feature>
<evidence type="ECO:0000256" key="5">
    <source>
        <dbReference type="ARBA" id="ARBA00022989"/>
    </source>
</evidence>
<dbReference type="SUPFAM" id="SSF82861">
    <property type="entry name" value="Mechanosensitive channel protein MscS (YggB), transmembrane region"/>
    <property type="match status" value="1"/>
</dbReference>
<name>A0A9N8QX46_9BURK</name>
<evidence type="ECO:0000259" key="10">
    <source>
        <dbReference type="Pfam" id="PF21088"/>
    </source>
</evidence>
<protein>
    <recommendedName>
        <fullName evidence="13">Small conductance mechanosensitive channel</fullName>
    </recommendedName>
</protein>
<feature type="domain" description="Mechanosensitive ion channel transmembrane helices 2/3" evidence="10">
    <location>
        <begin position="576"/>
        <end position="617"/>
    </location>
</feature>
<dbReference type="InterPro" id="IPR049142">
    <property type="entry name" value="MS_channel_1st"/>
</dbReference>
<dbReference type="GO" id="GO:0008381">
    <property type="term" value="F:mechanosensitive monoatomic ion channel activity"/>
    <property type="evidence" value="ECO:0007669"/>
    <property type="project" value="InterPro"/>
</dbReference>
<dbReference type="InterPro" id="IPR023408">
    <property type="entry name" value="MscS_beta-dom_sf"/>
</dbReference>
<feature type="compositionally biased region" description="Low complexity" evidence="7">
    <location>
        <begin position="814"/>
        <end position="830"/>
    </location>
</feature>
<keyword evidence="4 8" id="KW-0812">Transmembrane</keyword>
<comment type="similarity">
    <text evidence="2">Belongs to the MscS (TC 1.A.23) family.</text>
</comment>
<feature type="transmembrane region" description="Helical" evidence="8">
    <location>
        <begin position="439"/>
        <end position="461"/>
    </location>
</feature>
<feature type="transmembrane region" description="Helical" evidence="8">
    <location>
        <begin position="291"/>
        <end position="311"/>
    </location>
</feature>
<evidence type="ECO:0000259" key="9">
    <source>
        <dbReference type="Pfam" id="PF00924"/>
    </source>
</evidence>
<feature type="transmembrane region" description="Helical" evidence="8">
    <location>
        <begin position="210"/>
        <end position="231"/>
    </location>
</feature>
<dbReference type="InterPro" id="IPR045276">
    <property type="entry name" value="YbiO_bact"/>
</dbReference>
<dbReference type="Gene3D" id="2.30.30.60">
    <property type="match status" value="1"/>
</dbReference>
<evidence type="ECO:0000256" key="2">
    <source>
        <dbReference type="ARBA" id="ARBA00008017"/>
    </source>
</evidence>
<comment type="subcellular location">
    <subcellularLocation>
        <location evidence="1">Cell membrane</location>
        <topology evidence="1">Multi-pass membrane protein</topology>
    </subcellularLocation>
</comment>
<dbReference type="RefSeq" id="WP_201075252.1">
    <property type="nucleotide sequence ID" value="NZ_CAJNAS010000010.1"/>
</dbReference>
<keyword evidence="3" id="KW-1003">Cell membrane</keyword>
<dbReference type="GO" id="GO:0005886">
    <property type="term" value="C:plasma membrane"/>
    <property type="evidence" value="ECO:0007669"/>
    <property type="project" value="UniProtKB-SubCell"/>
</dbReference>
<dbReference type="Gene3D" id="3.30.70.100">
    <property type="match status" value="1"/>
</dbReference>
<comment type="caution">
    <text evidence="11">The sequence shown here is derived from an EMBL/GenBank/DDBJ whole genome shotgun (WGS) entry which is preliminary data.</text>
</comment>
<feature type="domain" description="Mechanosensitive ion channel MscS" evidence="9">
    <location>
        <begin position="619"/>
        <end position="684"/>
    </location>
</feature>
<evidence type="ECO:0000256" key="3">
    <source>
        <dbReference type="ARBA" id="ARBA00022475"/>
    </source>
</evidence>
<dbReference type="EMBL" id="CAJNAS010000010">
    <property type="protein sequence ID" value="CAE6911503.1"/>
    <property type="molecule type" value="Genomic_DNA"/>
</dbReference>
<feature type="transmembrane region" description="Helical" evidence="8">
    <location>
        <begin position="360"/>
        <end position="381"/>
    </location>
</feature>
<feature type="region of interest" description="Disordered" evidence="7">
    <location>
        <begin position="786"/>
        <end position="864"/>
    </location>
</feature>
<evidence type="ECO:0000256" key="8">
    <source>
        <dbReference type="SAM" id="Phobius"/>
    </source>
</evidence>
<feature type="compositionally biased region" description="Pro residues" evidence="7">
    <location>
        <begin position="839"/>
        <end position="854"/>
    </location>
</feature>
<dbReference type="AlphaFoldDB" id="A0A9N8QX46"/>
<keyword evidence="6 8" id="KW-0472">Membrane</keyword>